<dbReference type="Gene3D" id="3.40.50.12160">
    <property type="entry name" value="Methylthiotransferase, N-terminal domain"/>
    <property type="match status" value="1"/>
</dbReference>
<dbReference type="PANTHER" id="PTHR43837">
    <property type="entry name" value="RIBOSOMAL PROTEIN S12 METHYLTHIOTRANSFERASE RIMO"/>
    <property type="match status" value="1"/>
</dbReference>
<evidence type="ECO:0000256" key="7">
    <source>
        <dbReference type="ARBA" id="ARBA00023004"/>
    </source>
</evidence>
<sequence length="373" mass="42086">MDRVNLITLGCPKNAVDSERMLRLLEINGYALTDDAGEADVIVVNTCGFIEPAKRESIETVLEAARQKSEGRCQGLIVTGCLAQRYREELQAELREADRVIGLADERDIVRHCDELLKKAPRPVRRDGGRRLTTPGHWAYLRISDGCDRTCTFCAIPGIKGPNRSAPIEDLVAEAERLVAGGVKEIALVAQDTMRYGADLYGRPRLVDLVRALLRVEGLAWLRLHYTYPSGWREELIDLLATEERLCGYVDMPVQHISDPILRAMRRGTTARAIRDLIRRLRERVPHLTLRSSVIVGFPGETEADFEALCEFVEETRFNRLGGFLYSSEEGTDAGLLIDSVPEEVKRSRLDRLMEVQREISQEINEGYVGRRL</sequence>
<feature type="domain" description="MTTase N-terminal" evidence="9">
    <location>
        <begin position="2"/>
        <end position="118"/>
    </location>
</feature>
<organism evidence="11 12">
    <name type="scientific">Handelsmanbacteria sp. (strain RIFCSPLOWO2_12_FULL_64_10)</name>
    <dbReference type="NCBI Taxonomy" id="1817868"/>
    <lineage>
        <taxon>Bacteria</taxon>
        <taxon>Candidatus Handelsmaniibacteriota</taxon>
    </lineage>
</organism>
<keyword evidence="3" id="KW-0963">Cytoplasm</keyword>
<dbReference type="GO" id="GO:0005829">
    <property type="term" value="C:cytosol"/>
    <property type="evidence" value="ECO:0007669"/>
    <property type="project" value="TreeGrafter"/>
</dbReference>
<evidence type="ECO:0000256" key="1">
    <source>
        <dbReference type="ARBA" id="ARBA00001966"/>
    </source>
</evidence>
<keyword evidence="2" id="KW-0004">4Fe-4S</keyword>
<evidence type="ECO:0000256" key="6">
    <source>
        <dbReference type="ARBA" id="ARBA00022723"/>
    </source>
</evidence>
<evidence type="ECO:0000259" key="10">
    <source>
        <dbReference type="PROSITE" id="PS51918"/>
    </source>
</evidence>
<comment type="cofactor">
    <cofactor evidence="1">
        <name>[4Fe-4S] cluster</name>
        <dbReference type="ChEBI" id="CHEBI:49883"/>
    </cofactor>
</comment>
<dbReference type="HAMAP" id="MF_01865">
    <property type="entry name" value="MTTase_RimO"/>
    <property type="match status" value="1"/>
</dbReference>
<dbReference type="Pfam" id="PF00919">
    <property type="entry name" value="UPF0004"/>
    <property type="match status" value="1"/>
</dbReference>
<dbReference type="SFLD" id="SFLDG01082">
    <property type="entry name" value="B12-binding_domain_containing"/>
    <property type="match status" value="1"/>
</dbReference>
<dbReference type="SFLD" id="SFLDS00029">
    <property type="entry name" value="Radical_SAM"/>
    <property type="match status" value="1"/>
</dbReference>
<keyword evidence="8" id="KW-0411">Iron-sulfur</keyword>
<reference evidence="11 12" key="1">
    <citation type="journal article" date="2016" name="Nat. Commun.">
        <title>Thousands of microbial genomes shed light on interconnected biogeochemical processes in an aquifer system.</title>
        <authorList>
            <person name="Anantharaman K."/>
            <person name="Brown C.T."/>
            <person name="Hug L.A."/>
            <person name="Sharon I."/>
            <person name="Castelle C.J."/>
            <person name="Probst A.J."/>
            <person name="Thomas B.C."/>
            <person name="Singh A."/>
            <person name="Wilkins M.J."/>
            <person name="Karaoz U."/>
            <person name="Brodie E.L."/>
            <person name="Williams K.H."/>
            <person name="Hubbard S.S."/>
            <person name="Banfield J.F."/>
        </authorList>
    </citation>
    <scope>NUCLEOTIDE SEQUENCE [LARGE SCALE GENOMIC DNA]</scope>
    <source>
        <strain evidence="12">RIFCSPLOWO2_12_FULL_64_10</strain>
    </source>
</reference>
<dbReference type="GO" id="GO:0046872">
    <property type="term" value="F:metal ion binding"/>
    <property type="evidence" value="ECO:0007669"/>
    <property type="project" value="UniProtKB-KW"/>
</dbReference>
<dbReference type="InterPro" id="IPR038135">
    <property type="entry name" value="Methylthiotransferase_N_sf"/>
</dbReference>
<dbReference type="InterPro" id="IPR005840">
    <property type="entry name" value="Ribosomal_uS12_MeSTrfase_RimO"/>
</dbReference>
<dbReference type="InterPro" id="IPR006638">
    <property type="entry name" value="Elp3/MiaA/NifB-like_rSAM"/>
</dbReference>
<evidence type="ECO:0000256" key="8">
    <source>
        <dbReference type="ARBA" id="ARBA00023014"/>
    </source>
</evidence>
<dbReference type="InterPro" id="IPR007197">
    <property type="entry name" value="rSAM"/>
</dbReference>
<dbReference type="InterPro" id="IPR023404">
    <property type="entry name" value="rSAM_horseshoe"/>
</dbReference>
<feature type="non-terminal residue" evidence="11">
    <location>
        <position position="373"/>
    </location>
</feature>
<accession>A0A1F6CB88</accession>
<evidence type="ECO:0000256" key="5">
    <source>
        <dbReference type="ARBA" id="ARBA00022691"/>
    </source>
</evidence>
<dbReference type="CDD" id="cd01335">
    <property type="entry name" value="Radical_SAM"/>
    <property type="match status" value="1"/>
</dbReference>
<dbReference type="AlphaFoldDB" id="A0A1F6CB88"/>
<dbReference type="EMBL" id="MFKF01000333">
    <property type="protein sequence ID" value="OGG46217.1"/>
    <property type="molecule type" value="Genomic_DNA"/>
</dbReference>
<dbReference type="PANTHER" id="PTHR43837:SF1">
    <property type="entry name" value="RIBOSOMAL PROTEIN US12 METHYLTHIOTRANSFERASE RIMO"/>
    <property type="match status" value="1"/>
</dbReference>
<keyword evidence="4 11" id="KW-0808">Transferase</keyword>
<dbReference type="InterPro" id="IPR005839">
    <property type="entry name" value="Methylthiotransferase"/>
</dbReference>
<keyword evidence="11" id="KW-0689">Ribosomal protein</keyword>
<dbReference type="Proteomes" id="UP000178606">
    <property type="component" value="Unassembled WGS sequence"/>
</dbReference>
<evidence type="ECO:0000256" key="2">
    <source>
        <dbReference type="ARBA" id="ARBA00022485"/>
    </source>
</evidence>
<evidence type="ECO:0000256" key="4">
    <source>
        <dbReference type="ARBA" id="ARBA00022679"/>
    </source>
</evidence>
<protein>
    <submittedName>
        <fullName evidence="11">Ribosomal protein S12 methylthiotransferase RimO</fullName>
    </submittedName>
</protein>
<dbReference type="NCBIfam" id="TIGR01125">
    <property type="entry name" value="30S ribosomal protein S12 methylthiotransferase RimO"/>
    <property type="match status" value="1"/>
</dbReference>
<dbReference type="GO" id="GO:0051539">
    <property type="term" value="F:4 iron, 4 sulfur cluster binding"/>
    <property type="evidence" value="ECO:0007669"/>
    <property type="project" value="UniProtKB-KW"/>
</dbReference>
<dbReference type="SMART" id="SM00729">
    <property type="entry name" value="Elp3"/>
    <property type="match status" value="1"/>
</dbReference>
<comment type="caution">
    <text evidence="11">The sequence shown here is derived from an EMBL/GenBank/DDBJ whole genome shotgun (WGS) entry which is preliminary data.</text>
</comment>
<dbReference type="InterPro" id="IPR020612">
    <property type="entry name" value="Methylthiotransferase_CS"/>
</dbReference>
<dbReference type="InterPro" id="IPR013848">
    <property type="entry name" value="Methylthiotransferase_N"/>
</dbReference>
<name>A0A1F6CB88_HANXR</name>
<dbReference type="SFLD" id="SFLDF00274">
    <property type="entry name" value="ribosomal_protein_S12_methylth"/>
    <property type="match status" value="1"/>
</dbReference>
<dbReference type="GO" id="GO:0035599">
    <property type="term" value="F:aspartic acid methylthiotransferase activity"/>
    <property type="evidence" value="ECO:0007669"/>
    <property type="project" value="TreeGrafter"/>
</dbReference>
<dbReference type="PROSITE" id="PS01278">
    <property type="entry name" value="MTTASE_RADICAL"/>
    <property type="match status" value="1"/>
</dbReference>
<dbReference type="GO" id="GO:0005840">
    <property type="term" value="C:ribosome"/>
    <property type="evidence" value="ECO:0007669"/>
    <property type="project" value="UniProtKB-KW"/>
</dbReference>
<dbReference type="SUPFAM" id="SSF102114">
    <property type="entry name" value="Radical SAM enzymes"/>
    <property type="match status" value="1"/>
</dbReference>
<proteinExistence type="inferred from homology"/>
<dbReference type="SFLD" id="SFLDG01061">
    <property type="entry name" value="methylthiotransferase"/>
    <property type="match status" value="1"/>
</dbReference>
<evidence type="ECO:0000259" key="9">
    <source>
        <dbReference type="PROSITE" id="PS51449"/>
    </source>
</evidence>
<keyword evidence="6" id="KW-0479">Metal-binding</keyword>
<dbReference type="Pfam" id="PF04055">
    <property type="entry name" value="Radical_SAM"/>
    <property type="match status" value="1"/>
</dbReference>
<dbReference type="PROSITE" id="PS51918">
    <property type="entry name" value="RADICAL_SAM"/>
    <property type="match status" value="1"/>
</dbReference>
<dbReference type="PROSITE" id="PS51449">
    <property type="entry name" value="MTTASE_N"/>
    <property type="match status" value="1"/>
</dbReference>
<keyword evidence="11" id="KW-0687">Ribonucleoprotein</keyword>
<evidence type="ECO:0000313" key="11">
    <source>
        <dbReference type="EMBL" id="OGG46217.1"/>
    </source>
</evidence>
<evidence type="ECO:0000313" key="12">
    <source>
        <dbReference type="Proteomes" id="UP000178606"/>
    </source>
</evidence>
<feature type="domain" description="Radical SAM core" evidence="10">
    <location>
        <begin position="133"/>
        <end position="363"/>
    </location>
</feature>
<dbReference type="GO" id="GO:0006400">
    <property type="term" value="P:tRNA modification"/>
    <property type="evidence" value="ECO:0007669"/>
    <property type="project" value="InterPro"/>
</dbReference>
<dbReference type="Gene3D" id="3.80.30.20">
    <property type="entry name" value="tm_1862 like domain"/>
    <property type="match status" value="1"/>
</dbReference>
<dbReference type="InterPro" id="IPR058240">
    <property type="entry name" value="rSAM_sf"/>
</dbReference>
<keyword evidence="7" id="KW-0408">Iron</keyword>
<dbReference type="FunFam" id="3.80.30.20:FF:000001">
    <property type="entry name" value="tRNA-2-methylthio-N(6)-dimethylallyladenosine synthase 2"/>
    <property type="match status" value="1"/>
</dbReference>
<evidence type="ECO:0000256" key="3">
    <source>
        <dbReference type="ARBA" id="ARBA00022490"/>
    </source>
</evidence>
<dbReference type="NCBIfam" id="TIGR00089">
    <property type="entry name" value="MiaB/RimO family radical SAM methylthiotransferase"/>
    <property type="match status" value="1"/>
</dbReference>
<gene>
    <name evidence="11" type="ORF">A3F84_20725</name>
</gene>
<keyword evidence="5" id="KW-0949">S-adenosyl-L-methionine</keyword>